<dbReference type="Gene3D" id="3.90.660.10">
    <property type="match status" value="1"/>
</dbReference>
<evidence type="ECO:0000256" key="5">
    <source>
        <dbReference type="SAM" id="SignalP"/>
    </source>
</evidence>
<keyword evidence="5" id="KW-0732">Signal</keyword>
<evidence type="ECO:0000256" key="3">
    <source>
        <dbReference type="PIRSR" id="PIRSR601613-1"/>
    </source>
</evidence>
<dbReference type="PANTHER" id="PTHR10742">
    <property type="entry name" value="FLAVIN MONOAMINE OXIDASE"/>
    <property type="match status" value="1"/>
</dbReference>
<dbReference type="InterPro" id="IPR002937">
    <property type="entry name" value="Amino_oxidase"/>
</dbReference>
<dbReference type="PANTHER" id="PTHR10742:SF410">
    <property type="entry name" value="LYSINE-SPECIFIC HISTONE DEMETHYLASE 2"/>
    <property type="match status" value="1"/>
</dbReference>
<feature type="chain" id="PRO_5042989716" description="Amine oxidase" evidence="5">
    <location>
        <begin position="21"/>
        <end position="508"/>
    </location>
</feature>
<comment type="caution">
    <text evidence="7">The sequence shown here is derived from an EMBL/GenBank/DDBJ whole genome shotgun (WGS) entry which is preliminary data.</text>
</comment>
<keyword evidence="4" id="KW-0274">FAD</keyword>
<accession>A0AAN8XM30</accession>
<dbReference type="SUPFAM" id="SSF51905">
    <property type="entry name" value="FAD/NAD(P)-binding domain"/>
    <property type="match status" value="1"/>
</dbReference>
<dbReference type="AlphaFoldDB" id="A0AAN8XM30"/>
<feature type="binding site" evidence="3">
    <location>
        <begin position="73"/>
        <end position="74"/>
    </location>
    <ligand>
        <name>FAD</name>
        <dbReference type="ChEBI" id="CHEBI:57692"/>
    </ligand>
</feature>
<sequence>MLTKFVSLLWSLFMLTSCVAQHPCDIVPGTFDSWMQGATSIDVVVVGGGASGLSAMKQFQGGKRKVNSVVLLEAQDYLGGRVKTVRTSIEATGKTVLTEDGAEWVHGGRTTDLYRLAKKLNGLAPDTKTWNIFFNRNNGAKASPLGYNIRRNLMKQCETKKIITPYFQKPDKGFGQCFIDRFDQTYKKLKAPAAEKEAWYFYNEQMVNKDQGTDTWLNISARDALNFRGADQWDQWKNGYDTLINYITKSIENSKLKLNSPVCRIHWDNESTDRVLVVTKDGTSYLAKHVLITVSIGYLKEHRELFTPELPTTYTKLLEDVHLGVADKIQLGWDKPWWGNKYLDLTMIWTEKNLPAEQEWLYGIMEFLSIHQYPEMIQAFITGKYAKLMEDLPEETVKSDIMQLLNSVMSKTLQKKGLSAVPEPIFFRRTTWGLHEWSYGSYNSYVSPVGADNGLKTRQPLAKSVKNSYNKQVLIWGGEALSTTRYGAVDGAMAVGKTMAIKIKNLLA</sequence>
<dbReference type="GO" id="GO:0008131">
    <property type="term" value="F:primary methylamine oxidase activity"/>
    <property type="evidence" value="ECO:0007669"/>
    <property type="project" value="UniProtKB-ARBA"/>
</dbReference>
<dbReference type="EMBL" id="JAXCGZ010000394">
    <property type="protein sequence ID" value="KAK7086057.1"/>
    <property type="molecule type" value="Genomic_DNA"/>
</dbReference>
<feature type="signal peptide" evidence="5">
    <location>
        <begin position="1"/>
        <end position="20"/>
    </location>
</feature>
<keyword evidence="8" id="KW-1185">Reference proteome</keyword>
<feature type="binding site" evidence="3">
    <location>
        <position position="51"/>
    </location>
    <ligand>
        <name>FAD</name>
        <dbReference type="ChEBI" id="CHEBI:57692"/>
    </ligand>
</feature>
<feature type="binding site" evidence="3">
    <location>
        <position position="262"/>
    </location>
    <ligand>
        <name>FAD</name>
        <dbReference type="ChEBI" id="CHEBI:57692"/>
    </ligand>
</feature>
<evidence type="ECO:0000313" key="8">
    <source>
        <dbReference type="Proteomes" id="UP001381693"/>
    </source>
</evidence>
<dbReference type="InterPro" id="IPR050281">
    <property type="entry name" value="Flavin_monoamine_oxidase"/>
</dbReference>
<dbReference type="InterPro" id="IPR036188">
    <property type="entry name" value="FAD/NAD-bd_sf"/>
</dbReference>
<dbReference type="Proteomes" id="UP001381693">
    <property type="component" value="Unassembled WGS sequence"/>
</dbReference>
<comment type="similarity">
    <text evidence="4">Belongs to the flavin monoamine oxidase family.</text>
</comment>
<evidence type="ECO:0000256" key="1">
    <source>
        <dbReference type="ARBA" id="ARBA00001974"/>
    </source>
</evidence>
<dbReference type="Pfam" id="PF01593">
    <property type="entry name" value="Amino_oxidase"/>
    <property type="match status" value="1"/>
</dbReference>
<keyword evidence="4" id="KW-0285">Flavoprotein</keyword>
<dbReference type="PROSITE" id="PS51257">
    <property type="entry name" value="PROKAR_LIPOPROTEIN"/>
    <property type="match status" value="1"/>
</dbReference>
<name>A0AAN8XM30_HALRR</name>
<dbReference type="SUPFAM" id="SSF54373">
    <property type="entry name" value="FAD-linked reductases, C-terminal domain"/>
    <property type="match status" value="1"/>
</dbReference>
<keyword evidence="2 4" id="KW-0560">Oxidoreductase</keyword>
<feature type="domain" description="Amine oxidase" evidence="6">
    <location>
        <begin position="51"/>
        <end position="500"/>
    </location>
</feature>
<protein>
    <recommendedName>
        <fullName evidence="4">Amine oxidase</fullName>
        <ecNumber evidence="4">1.4.3.-</ecNumber>
    </recommendedName>
</protein>
<dbReference type="EC" id="1.4.3.-" evidence="4"/>
<evidence type="ECO:0000256" key="2">
    <source>
        <dbReference type="ARBA" id="ARBA00023002"/>
    </source>
</evidence>
<evidence type="ECO:0000313" key="7">
    <source>
        <dbReference type="EMBL" id="KAK7086057.1"/>
    </source>
</evidence>
<evidence type="ECO:0000256" key="4">
    <source>
        <dbReference type="RuleBase" id="RU362067"/>
    </source>
</evidence>
<organism evidence="7 8">
    <name type="scientific">Halocaridina rubra</name>
    <name type="common">Hawaiian red shrimp</name>
    <dbReference type="NCBI Taxonomy" id="373956"/>
    <lineage>
        <taxon>Eukaryota</taxon>
        <taxon>Metazoa</taxon>
        <taxon>Ecdysozoa</taxon>
        <taxon>Arthropoda</taxon>
        <taxon>Crustacea</taxon>
        <taxon>Multicrustacea</taxon>
        <taxon>Malacostraca</taxon>
        <taxon>Eumalacostraca</taxon>
        <taxon>Eucarida</taxon>
        <taxon>Decapoda</taxon>
        <taxon>Pleocyemata</taxon>
        <taxon>Caridea</taxon>
        <taxon>Atyoidea</taxon>
        <taxon>Atyidae</taxon>
        <taxon>Halocaridina</taxon>
    </lineage>
</organism>
<proteinExistence type="inferred from homology"/>
<reference evidence="7 8" key="1">
    <citation type="submission" date="2023-11" db="EMBL/GenBank/DDBJ databases">
        <title>Halocaridina rubra genome assembly.</title>
        <authorList>
            <person name="Smith C."/>
        </authorList>
    </citation>
    <scope>NUCLEOTIDE SEQUENCE [LARGE SCALE GENOMIC DNA]</scope>
    <source>
        <strain evidence="7">EP-1</strain>
        <tissue evidence="7">Whole</tissue>
    </source>
</reference>
<dbReference type="InterPro" id="IPR001613">
    <property type="entry name" value="Flavin_amine_oxidase"/>
</dbReference>
<evidence type="ECO:0000259" key="6">
    <source>
        <dbReference type="Pfam" id="PF01593"/>
    </source>
</evidence>
<dbReference type="PRINTS" id="PR00757">
    <property type="entry name" value="AMINEOXDASEF"/>
</dbReference>
<feature type="binding site" evidence="3">
    <location>
        <position position="380"/>
    </location>
    <ligand>
        <name>substrate</name>
    </ligand>
</feature>
<comment type="cofactor">
    <cofactor evidence="1 4">
        <name>FAD</name>
        <dbReference type="ChEBI" id="CHEBI:57692"/>
    </cofactor>
</comment>
<gene>
    <name evidence="7" type="ORF">SK128_019369</name>
</gene>
<dbReference type="Gene3D" id="3.50.50.60">
    <property type="entry name" value="FAD/NAD(P)-binding domain"/>
    <property type="match status" value="1"/>
</dbReference>